<protein>
    <submittedName>
        <fullName evidence="1">Uncharacterized protein</fullName>
    </submittedName>
</protein>
<proteinExistence type="predicted"/>
<name>A0A7Y7IK30_9MICC</name>
<dbReference type="AlphaFoldDB" id="A0A7Y7IK30"/>
<dbReference type="RefSeq" id="WP_176636620.1">
    <property type="nucleotide sequence ID" value="NZ_JAAMFM010000045.1"/>
</dbReference>
<organism evidence="1 2">
    <name type="scientific">Arthrobacter wenxiniae</name>
    <dbReference type="NCBI Taxonomy" id="2713570"/>
    <lineage>
        <taxon>Bacteria</taxon>
        <taxon>Bacillati</taxon>
        <taxon>Actinomycetota</taxon>
        <taxon>Actinomycetes</taxon>
        <taxon>Micrococcales</taxon>
        <taxon>Micrococcaceae</taxon>
        <taxon>Arthrobacter</taxon>
    </lineage>
</organism>
<evidence type="ECO:0000313" key="2">
    <source>
        <dbReference type="Proteomes" id="UP000543556"/>
    </source>
</evidence>
<dbReference type="EMBL" id="JAAMFM010000045">
    <property type="protein sequence ID" value="NVM96917.1"/>
    <property type="molecule type" value="Genomic_DNA"/>
</dbReference>
<sequence>MNAGGRVLGMLHVVRGRRRLRFAAVRSTSAVNRIITNLAAFYIATTSIGPDNTGKATVEDIQASTETSFTVHLDISTSSFELTSEGVPA</sequence>
<keyword evidence="2" id="KW-1185">Reference proteome</keyword>
<dbReference type="Proteomes" id="UP000543556">
    <property type="component" value="Unassembled WGS sequence"/>
</dbReference>
<gene>
    <name evidence="1" type="ORF">G6034_18785</name>
</gene>
<comment type="caution">
    <text evidence="1">The sequence shown here is derived from an EMBL/GenBank/DDBJ whole genome shotgun (WGS) entry which is preliminary data.</text>
</comment>
<evidence type="ECO:0000313" key="1">
    <source>
        <dbReference type="EMBL" id="NVM96917.1"/>
    </source>
</evidence>
<reference evidence="1 2" key="1">
    <citation type="submission" date="2020-02" db="EMBL/GenBank/DDBJ databases">
        <title>Genome sequence of strain AETb3-4.</title>
        <authorList>
            <person name="Gao J."/>
            <person name="Zhang X."/>
        </authorList>
    </citation>
    <scope>NUCLEOTIDE SEQUENCE [LARGE SCALE GENOMIC DNA]</scope>
    <source>
        <strain evidence="1 2">AETb3-4</strain>
    </source>
</reference>
<accession>A0A7Y7IK30</accession>